<reference evidence="1" key="1">
    <citation type="submission" date="2019-08" db="EMBL/GenBank/DDBJ databases">
        <authorList>
            <person name="Kucharzyk K."/>
            <person name="Murdoch R.W."/>
            <person name="Higgins S."/>
            <person name="Loffler F."/>
        </authorList>
    </citation>
    <scope>NUCLEOTIDE SEQUENCE</scope>
</reference>
<accession>A0A645E9Z7</accession>
<gene>
    <name evidence="1" type="ORF">SDC9_145632</name>
</gene>
<sequence length="112" mass="13016">MTGRFKAFVIGLLNVFPDGVAIRADDHKALNWGVIAQLCFRDNVCIPLWKIDFHWCNFFNLIILFFTHCKILSYSNSHETIITQVAWLKNAEIKKSAMEQAHSTLFFVFYKS</sequence>
<organism evidence="1">
    <name type="scientific">bioreactor metagenome</name>
    <dbReference type="NCBI Taxonomy" id="1076179"/>
    <lineage>
        <taxon>unclassified sequences</taxon>
        <taxon>metagenomes</taxon>
        <taxon>ecological metagenomes</taxon>
    </lineage>
</organism>
<name>A0A645E9Z7_9ZZZZ</name>
<comment type="caution">
    <text evidence="1">The sequence shown here is derived from an EMBL/GenBank/DDBJ whole genome shotgun (WGS) entry which is preliminary data.</text>
</comment>
<dbReference type="EMBL" id="VSSQ01044612">
    <property type="protein sequence ID" value="MPM98446.1"/>
    <property type="molecule type" value="Genomic_DNA"/>
</dbReference>
<protein>
    <submittedName>
        <fullName evidence="1">Uncharacterized protein</fullName>
    </submittedName>
</protein>
<evidence type="ECO:0000313" key="1">
    <source>
        <dbReference type="EMBL" id="MPM98446.1"/>
    </source>
</evidence>
<dbReference type="AlphaFoldDB" id="A0A645E9Z7"/>
<proteinExistence type="predicted"/>